<evidence type="ECO:0000313" key="4">
    <source>
        <dbReference type="EMBL" id="NEK87962.1"/>
    </source>
</evidence>
<dbReference type="EMBL" id="JAAGWG010000068">
    <property type="protein sequence ID" value="NEK87962.1"/>
    <property type="molecule type" value="Genomic_DNA"/>
</dbReference>
<organism evidence="4 5">
    <name type="scientific">Blastococcus saxobsidens</name>
    <dbReference type="NCBI Taxonomy" id="138336"/>
    <lineage>
        <taxon>Bacteria</taxon>
        <taxon>Bacillati</taxon>
        <taxon>Actinomycetota</taxon>
        <taxon>Actinomycetes</taxon>
        <taxon>Geodermatophilales</taxon>
        <taxon>Geodermatophilaceae</taxon>
        <taxon>Blastococcus</taxon>
    </lineage>
</organism>
<keyword evidence="4" id="KW-0378">Hydrolase</keyword>
<feature type="transmembrane region" description="Helical" evidence="3">
    <location>
        <begin position="180"/>
        <end position="198"/>
    </location>
</feature>
<evidence type="ECO:0000256" key="1">
    <source>
        <dbReference type="NCBIfam" id="TIGR02228"/>
    </source>
</evidence>
<dbReference type="RefSeq" id="WP_163208337.1">
    <property type="nucleotide sequence ID" value="NZ_JAAGWG010000068.1"/>
</dbReference>
<reference evidence="4 5" key="1">
    <citation type="submission" date="2019-12" db="EMBL/GenBank/DDBJ databases">
        <title>the WGS of Blastococcus saxobsidens 67B17.</title>
        <authorList>
            <person name="Jiang Z."/>
        </authorList>
    </citation>
    <scope>NUCLEOTIDE SEQUENCE [LARGE SCALE GENOMIC DNA]</scope>
    <source>
        <strain evidence="4 5">67B17</strain>
    </source>
</reference>
<keyword evidence="3" id="KW-1133">Transmembrane helix</keyword>
<feature type="region of interest" description="Disordered" evidence="2">
    <location>
        <begin position="1"/>
        <end position="31"/>
    </location>
</feature>
<dbReference type="EC" id="3.4.21.89" evidence="1"/>
<dbReference type="GO" id="GO:0004252">
    <property type="term" value="F:serine-type endopeptidase activity"/>
    <property type="evidence" value="ECO:0007669"/>
    <property type="project" value="UniProtKB-UniRule"/>
</dbReference>
<accession>A0A6L9W7V4</accession>
<keyword evidence="3" id="KW-0812">Transmembrane</keyword>
<dbReference type="GO" id="GO:0006465">
    <property type="term" value="P:signal peptide processing"/>
    <property type="evidence" value="ECO:0007669"/>
    <property type="project" value="UniProtKB-UniRule"/>
</dbReference>
<dbReference type="AlphaFoldDB" id="A0A6L9W7V4"/>
<protein>
    <recommendedName>
        <fullName evidence="1">Signal peptidase I</fullName>
        <ecNumber evidence="1">3.4.21.89</ecNumber>
    </recommendedName>
</protein>
<evidence type="ECO:0000256" key="2">
    <source>
        <dbReference type="SAM" id="MobiDB-lite"/>
    </source>
</evidence>
<name>A0A6L9W7V4_9ACTN</name>
<gene>
    <name evidence="4" type="ORF">GCU60_19680</name>
</gene>
<feature type="transmembrane region" description="Helical" evidence="3">
    <location>
        <begin position="43"/>
        <end position="66"/>
    </location>
</feature>
<dbReference type="Proteomes" id="UP000479241">
    <property type="component" value="Unassembled WGS sequence"/>
</dbReference>
<dbReference type="NCBIfam" id="TIGR02228">
    <property type="entry name" value="sigpep_I_arch"/>
    <property type="match status" value="1"/>
</dbReference>
<feature type="compositionally biased region" description="Basic and acidic residues" evidence="2">
    <location>
        <begin position="20"/>
        <end position="31"/>
    </location>
</feature>
<evidence type="ECO:0000313" key="5">
    <source>
        <dbReference type="Proteomes" id="UP000479241"/>
    </source>
</evidence>
<dbReference type="CDD" id="cd06462">
    <property type="entry name" value="Peptidase_S24_S26"/>
    <property type="match status" value="1"/>
</dbReference>
<comment type="caution">
    <text evidence="4">The sequence shown here is derived from an EMBL/GenBank/DDBJ whole genome shotgun (WGS) entry which is preliminary data.</text>
</comment>
<evidence type="ECO:0000256" key="3">
    <source>
        <dbReference type="SAM" id="Phobius"/>
    </source>
</evidence>
<dbReference type="InterPro" id="IPR001733">
    <property type="entry name" value="Peptidase_S26B"/>
</dbReference>
<proteinExistence type="predicted"/>
<sequence length="210" mass="22675">MTTVHPVRRPEAADSLPSAGDERSTAGRRADRARQIVGRTAPWLVRGVMGVAVLVFLLLAVGPHVFGYRTMTMLTDSMAPEIESGDVTVVTAIGVTDVTEGMVLAYHMPIGDGSLVTHRVISVEQAADGSVQIRTKGDANDEVDPWTATLEGDTAYQVRAVVPELGHLVTLLRTPVVNQVLIYGAPLLLATWLLLSIWRPRRSTDEDVEA</sequence>
<keyword evidence="3" id="KW-0472">Membrane</keyword>
<dbReference type="GO" id="GO:0016020">
    <property type="term" value="C:membrane"/>
    <property type="evidence" value="ECO:0007669"/>
    <property type="project" value="UniProtKB-UniRule"/>
</dbReference>
<dbReference type="GO" id="GO:0009003">
    <property type="term" value="F:signal peptidase activity"/>
    <property type="evidence" value="ECO:0007669"/>
    <property type="project" value="UniProtKB-EC"/>
</dbReference>